<dbReference type="AlphaFoldDB" id="A0A8S9RRG9"/>
<gene>
    <name evidence="1" type="ORF">F2Q69_00029275</name>
</gene>
<evidence type="ECO:0000313" key="1">
    <source>
        <dbReference type="EMBL" id="KAF3583206.1"/>
    </source>
</evidence>
<protein>
    <submittedName>
        <fullName evidence="1">Uncharacterized protein</fullName>
    </submittedName>
</protein>
<reference evidence="1" key="1">
    <citation type="submission" date="2019-12" db="EMBL/GenBank/DDBJ databases">
        <title>Genome sequencing and annotation of Brassica cretica.</title>
        <authorList>
            <person name="Studholme D.J."/>
            <person name="Sarris P."/>
        </authorList>
    </citation>
    <scope>NUCLEOTIDE SEQUENCE</scope>
    <source>
        <strain evidence="1">PFS-109/04</strain>
        <tissue evidence="1">Leaf</tissue>
    </source>
</reference>
<organism evidence="1 2">
    <name type="scientific">Brassica cretica</name>
    <name type="common">Mustard</name>
    <dbReference type="NCBI Taxonomy" id="69181"/>
    <lineage>
        <taxon>Eukaryota</taxon>
        <taxon>Viridiplantae</taxon>
        <taxon>Streptophyta</taxon>
        <taxon>Embryophyta</taxon>
        <taxon>Tracheophyta</taxon>
        <taxon>Spermatophyta</taxon>
        <taxon>Magnoliopsida</taxon>
        <taxon>eudicotyledons</taxon>
        <taxon>Gunneridae</taxon>
        <taxon>Pentapetalae</taxon>
        <taxon>rosids</taxon>
        <taxon>malvids</taxon>
        <taxon>Brassicales</taxon>
        <taxon>Brassicaceae</taxon>
        <taxon>Brassiceae</taxon>
        <taxon>Brassica</taxon>
    </lineage>
</organism>
<proteinExistence type="predicted"/>
<accession>A0A8S9RRG9</accession>
<dbReference type="EMBL" id="QGKX02000088">
    <property type="protein sequence ID" value="KAF3583206.1"/>
    <property type="molecule type" value="Genomic_DNA"/>
</dbReference>
<evidence type="ECO:0000313" key="2">
    <source>
        <dbReference type="Proteomes" id="UP000712600"/>
    </source>
</evidence>
<name>A0A8S9RRG9_BRACR</name>
<comment type="caution">
    <text evidence="1">The sequence shown here is derived from an EMBL/GenBank/DDBJ whole genome shotgun (WGS) entry which is preliminary data.</text>
</comment>
<sequence>MNCLQHVSPVVFPFLKSAVRFFVRPSDMLSKVYVRKKKKENGEEEDGVSCKDELAVVVTG</sequence>
<dbReference type="Proteomes" id="UP000712600">
    <property type="component" value="Unassembled WGS sequence"/>
</dbReference>